<protein>
    <submittedName>
        <fullName evidence="1">Uncharacterized protein</fullName>
    </submittedName>
</protein>
<keyword evidence="2" id="KW-1185">Reference proteome</keyword>
<reference evidence="1 2" key="1">
    <citation type="submission" date="2012-05" db="EMBL/GenBank/DDBJ databases">
        <title>Recombination and specialization in a pathogen metapopulation.</title>
        <authorList>
            <person name="Gardiner A."/>
            <person name="Kemen E."/>
            <person name="Schultz-Larsen T."/>
            <person name="MacLean D."/>
            <person name="Van Oosterhout C."/>
            <person name="Jones J.D.G."/>
        </authorList>
    </citation>
    <scope>NUCLEOTIDE SEQUENCE [LARGE SCALE GENOMIC DNA]</scope>
    <source>
        <strain evidence="1 2">Ac Nc2</strain>
    </source>
</reference>
<sequence length="201" mass="23143">MRSVWSRELYDAKKEHIKDKDAIEIDLESGSWIRCGPCRGRKFKMRRAFDHTAWKTHKNTITHQKNTQKDTQTLIPPEKRAKMTMASSDSFMSVLYAKTTQKTLFSDALAKKTLVELSLLLVEQQQELGRVQTTVTQIMKMAESLGTETAGIRDTLDRMIQQDPEMFQTESSSLFCARYCSSDSEIDEMSLFDDNSQLQQL</sequence>
<accession>A0A024GET8</accession>
<proteinExistence type="predicted"/>
<organism evidence="1 2">
    <name type="scientific">Albugo candida</name>
    <dbReference type="NCBI Taxonomy" id="65357"/>
    <lineage>
        <taxon>Eukaryota</taxon>
        <taxon>Sar</taxon>
        <taxon>Stramenopiles</taxon>
        <taxon>Oomycota</taxon>
        <taxon>Peronosporomycetes</taxon>
        <taxon>Albuginales</taxon>
        <taxon>Albuginaceae</taxon>
        <taxon>Albugo</taxon>
    </lineage>
</organism>
<dbReference type="EMBL" id="CAIX01000094">
    <property type="protein sequence ID" value="CCI45281.1"/>
    <property type="molecule type" value="Genomic_DNA"/>
</dbReference>
<dbReference type="InParanoid" id="A0A024GET8"/>
<dbReference type="AlphaFoldDB" id="A0A024GET8"/>
<gene>
    <name evidence="1" type="ORF">BN9_061540</name>
</gene>
<evidence type="ECO:0000313" key="1">
    <source>
        <dbReference type="EMBL" id="CCI45281.1"/>
    </source>
</evidence>
<comment type="caution">
    <text evidence="1">The sequence shown here is derived from an EMBL/GenBank/DDBJ whole genome shotgun (WGS) entry which is preliminary data.</text>
</comment>
<name>A0A024GET8_9STRA</name>
<dbReference type="Proteomes" id="UP000053237">
    <property type="component" value="Unassembled WGS sequence"/>
</dbReference>
<evidence type="ECO:0000313" key="2">
    <source>
        <dbReference type="Proteomes" id="UP000053237"/>
    </source>
</evidence>